<feature type="transmembrane region" description="Helical" evidence="2">
    <location>
        <begin position="154"/>
        <end position="175"/>
    </location>
</feature>
<evidence type="ECO:0000256" key="2">
    <source>
        <dbReference type="SAM" id="Phobius"/>
    </source>
</evidence>
<organism evidence="3">
    <name type="scientific">Psilocybe cubensis</name>
    <name type="common">Psychedelic mushroom</name>
    <name type="synonym">Stropharia cubensis</name>
    <dbReference type="NCBI Taxonomy" id="181762"/>
    <lineage>
        <taxon>Eukaryota</taxon>
        <taxon>Fungi</taxon>
        <taxon>Dikarya</taxon>
        <taxon>Basidiomycota</taxon>
        <taxon>Agaricomycotina</taxon>
        <taxon>Agaricomycetes</taxon>
        <taxon>Agaricomycetidae</taxon>
        <taxon>Agaricales</taxon>
        <taxon>Agaricineae</taxon>
        <taxon>Strophariaceae</taxon>
        <taxon>Psilocybe</taxon>
    </lineage>
</organism>
<keyword evidence="2" id="KW-0812">Transmembrane</keyword>
<name>A0A8H7Y378_PSICU</name>
<feature type="compositionally biased region" description="Acidic residues" evidence="1">
    <location>
        <begin position="226"/>
        <end position="237"/>
    </location>
</feature>
<comment type="caution">
    <text evidence="3">The sequence shown here is derived from an EMBL/GenBank/DDBJ whole genome shotgun (WGS) entry which is preliminary data.</text>
</comment>
<feature type="region of interest" description="Disordered" evidence="1">
    <location>
        <begin position="191"/>
        <end position="266"/>
    </location>
</feature>
<protein>
    <submittedName>
        <fullName evidence="3">Uncharacterized protein</fullName>
    </submittedName>
</protein>
<sequence>MYNHSRRIIALFAVAAFIEAASVIAIQAISTQVDAPIPNPAPGVFLCTQKTFPFWMYITWIPIIGFEMLVLGLSASLGVKYYKTVRTLATIRLDPSLKLDSLAYILLRDSITFPFMYAAQFIGSLVLADADYCASCVCVCVLNLMVWIHLPHAYIQLAFGIASFVPCVLGPRLILNLREAYYEPFNRECTDSDLQPTGPHEPERRGTARHPRRRWGRHRRRSTLDMDSDSALEDEDEGTRPSGGRADTGIVRSKSSASRTRRSQQM</sequence>
<evidence type="ECO:0000256" key="1">
    <source>
        <dbReference type="SAM" id="MobiDB-lite"/>
    </source>
</evidence>
<dbReference type="EMBL" id="JAFIQS010000003">
    <property type="protein sequence ID" value="KAG5171967.1"/>
    <property type="molecule type" value="Genomic_DNA"/>
</dbReference>
<reference evidence="3" key="1">
    <citation type="submission" date="2021-02" db="EMBL/GenBank/DDBJ databases">
        <title>Psilocybe cubensis genome.</title>
        <authorList>
            <person name="Mckernan K.J."/>
            <person name="Crawford S."/>
            <person name="Trippe A."/>
            <person name="Kane L.T."/>
            <person name="Mclaughlin S."/>
        </authorList>
    </citation>
    <scope>NUCLEOTIDE SEQUENCE [LARGE SCALE GENOMIC DNA]</scope>
    <source>
        <strain evidence="3">MGC-MH-2018</strain>
    </source>
</reference>
<keyword evidence="2" id="KW-1133">Transmembrane helix</keyword>
<dbReference type="AlphaFoldDB" id="A0A8H7Y378"/>
<feature type="transmembrane region" description="Helical" evidence="2">
    <location>
        <begin position="54"/>
        <end position="79"/>
    </location>
</feature>
<accession>A0A8H7Y378</accession>
<evidence type="ECO:0000313" key="3">
    <source>
        <dbReference type="EMBL" id="KAG5171967.1"/>
    </source>
</evidence>
<keyword evidence="2" id="KW-0472">Membrane</keyword>
<gene>
    <name evidence="3" type="ORF">JR316_004056</name>
</gene>
<feature type="compositionally biased region" description="Basic residues" evidence="1">
    <location>
        <begin position="207"/>
        <end position="221"/>
    </location>
</feature>
<proteinExistence type="predicted"/>
<feature type="transmembrane region" description="Helical" evidence="2">
    <location>
        <begin position="125"/>
        <end position="148"/>
    </location>
</feature>